<name>A0ABY6EG70_9ACTN</name>
<dbReference type="Proteomes" id="UP001060733">
    <property type="component" value="Chromosome"/>
</dbReference>
<keyword evidence="1" id="KW-1133">Transmembrane helix</keyword>
<proteinExistence type="predicted"/>
<feature type="transmembrane region" description="Helical" evidence="1">
    <location>
        <begin position="20"/>
        <end position="37"/>
    </location>
</feature>
<evidence type="ECO:0000313" key="2">
    <source>
        <dbReference type="EMBL" id="UXY33762.1"/>
    </source>
</evidence>
<dbReference type="EMBL" id="CP106795">
    <property type="protein sequence ID" value="UXY33762.1"/>
    <property type="molecule type" value="Genomic_DNA"/>
</dbReference>
<organism evidence="2 3">
    <name type="scientific">Streptomyces albidocamelliae</name>
    <dbReference type="NCBI Taxonomy" id="2981135"/>
    <lineage>
        <taxon>Bacteria</taxon>
        <taxon>Bacillati</taxon>
        <taxon>Actinomycetota</taxon>
        <taxon>Actinomycetes</taxon>
        <taxon>Kitasatosporales</taxon>
        <taxon>Streptomycetaceae</taxon>
        <taxon>Streptomyces</taxon>
    </lineage>
</organism>
<keyword evidence="3" id="KW-1185">Reference proteome</keyword>
<evidence type="ECO:0000313" key="3">
    <source>
        <dbReference type="Proteomes" id="UP001060733"/>
    </source>
</evidence>
<evidence type="ECO:0008006" key="4">
    <source>
        <dbReference type="Google" id="ProtNLM"/>
    </source>
</evidence>
<keyword evidence="1" id="KW-0472">Membrane</keyword>
<dbReference type="RefSeq" id="WP_263276994.1">
    <property type="nucleotide sequence ID" value="NZ_CP106795.1"/>
</dbReference>
<sequence length="57" mass="5812">MPPLPADLVTARGVSHPWGFSFFAALAALACLAVLTLPTQARGAERQAVPEAVGPAV</sequence>
<protein>
    <recommendedName>
        <fullName evidence="4">MFS transporter</fullName>
    </recommendedName>
</protein>
<gene>
    <name evidence="2" type="ORF">N8I86_02850</name>
</gene>
<reference evidence="2" key="1">
    <citation type="submission" date="2022-10" db="EMBL/GenBank/DDBJ databases">
        <authorList>
            <person name="Mo P."/>
        </authorList>
    </citation>
    <scope>NUCLEOTIDE SEQUENCE</scope>
    <source>
        <strain evidence="2">HUAS 14-6</strain>
    </source>
</reference>
<accession>A0ABY6EG70</accession>
<keyword evidence="1" id="KW-0812">Transmembrane</keyword>
<evidence type="ECO:0000256" key="1">
    <source>
        <dbReference type="SAM" id="Phobius"/>
    </source>
</evidence>